<evidence type="ECO:0000313" key="2">
    <source>
        <dbReference type="EMBL" id="RNA42566.1"/>
    </source>
</evidence>
<sequence>MGHNFQGSNENLYFILFYLLIFIILSFLIDRPKGTNIRTIISEEKMSLYYFVANWNLIARIILINFIFEIIKPAQIEINIQSKFLDCEKYGLFEQPIGFRVLNAFSKNYEKMTQAFLNDSSFKFFRKQL</sequence>
<reference evidence="2 3" key="1">
    <citation type="journal article" date="2018" name="Sci. Rep.">
        <title>Genomic signatures of local adaptation to the degree of environmental predictability in rotifers.</title>
        <authorList>
            <person name="Franch-Gras L."/>
            <person name="Hahn C."/>
            <person name="Garcia-Roger E.M."/>
            <person name="Carmona M.J."/>
            <person name="Serra M."/>
            <person name="Gomez A."/>
        </authorList>
    </citation>
    <scope>NUCLEOTIDE SEQUENCE [LARGE SCALE GENOMIC DNA]</scope>
    <source>
        <strain evidence="2">HYR1</strain>
    </source>
</reference>
<protein>
    <submittedName>
        <fullName evidence="2">Uncharacterized protein</fullName>
    </submittedName>
</protein>
<feature type="transmembrane region" description="Helical" evidence="1">
    <location>
        <begin position="49"/>
        <end position="68"/>
    </location>
</feature>
<keyword evidence="3" id="KW-1185">Reference proteome</keyword>
<keyword evidence="1" id="KW-0472">Membrane</keyword>
<keyword evidence="1" id="KW-0812">Transmembrane</keyword>
<evidence type="ECO:0000313" key="3">
    <source>
        <dbReference type="Proteomes" id="UP000276133"/>
    </source>
</evidence>
<dbReference type="Proteomes" id="UP000276133">
    <property type="component" value="Unassembled WGS sequence"/>
</dbReference>
<proteinExistence type="predicted"/>
<dbReference type="EMBL" id="REGN01000352">
    <property type="protein sequence ID" value="RNA42566.1"/>
    <property type="molecule type" value="Genomic_DNA"/>
</dbReference>
<name>A0A3M7T3F8_BRAPC</name>
<feature type="transmembrane region" description="Helical" evidence="1">
    <location>
        <begin position="12"/>
        <end position="29"/>
    </location>
</feature>
<evidence type="ECO:0000256" key="1">
    <source>
        <dbReference type="SAM" id="Phobius"/>
    </source>
</evidence>
<keyword evidence="1" id="KW-1133">Transmembrane helix</keyword>
<accession>A0A3M7T3F8</accession>
<dbReference type="AlphaFoldDB" id="A0A3M7T3F8"/>
<comment type="caution">
    <text evidence="2">The sequence shown here is derived from an EMBL/GenBank/DDBJ whole genome shotgun (WGS) entry which is preliminary data.</text>
</comment>
<organism evidence="2 3">
    <name type="scientific">Brachionus plicatilis</name>
    <name type="common">Marine rotifer</name>
    <name type="synonym">Brachionus muelleri</name>
    <dbReference type="NCBI Taxonomy" id="10195"/>
    <lineage>
        <taxon>Eukaryota</taxon>
        <taxon>Metazoa</taxon>
        <taxon>Spiralia</taxon>
        <taxon>Gnathifera</taxon>
        <taxon>Rotifera</taxon>
        <taxon>Eurotatoria</taxon>
        <taxon>Monogononta</taxon>
        <taxon>Pseudotrocha</taxon>
        <taxon>Ploima</taxon>
        <taxon>Brachionidae</taxon>
        <taxon>Brachionus</taxon>
    </lineage>
</organism>
<gene>
    <name evidence="2" type="ORF">BpHYR1_029701</name>
</gene>